<comment type="similarity">
    <text evidence="1 4">Belongs to the glycosyl hydrolase 43 family.</text>
</comment>
<keyword evidence="2 4" id="KW-0378">Hydrolase</keyword>
<evidence type="ECO:0000256" key="4">
    <source>
        <dbReference type="RuleBase" id="RU361187"/>
    </source>
</evidence>
<protein>
    <recommendedName>
        <fullName evidence="8">Glycoside hydrolase</fullName>
    </recommendedName>
</protein>
<dbReference type="RefSeq" id="WP_084441966.1">
    <property type="nucleotide sequence ID" value="NZ_CP109796.1"/>
</dbReference>
<dbReference type="InterPro" id="IPR051795">
    <property type="entry name" value="Glycosyl_Hydrlase_43"/>
</dbReference>
<dbReference type="GO" id="GO:0005975">
    <property type="term" value="P:carbohydrate metabolic process"/>
    <property type="evidence" value="ECO:0007669"/>
    <property type="project" value="InterPro"/>
</dbReference>
<dbReference type="GO" id="GO:0004553">
    <property type="term" value="F:hydrolase activity, hydrolyzing O-glycosyl compounds"/>
    <property type="evidence" value="ECO:0007669"/>
    <property type="project" value="InterPro"/>
</dbReference>
<dbReference type="AlphaFoldDB" id="A0A178INB9"/>
<dbReference type="EMBL" id="LRRQ01000052">
    <property type="protein sequence ID" value="OAM90695.1"/>
    <property type="molecule type" value="Genomic_DNA"/>
</dbReference>
<gene>
    <name evidence="6" type="ORF">AW736_06770</name>
</gene>
<organism evidence="6 7">
    <name type="scientific">Termitidicoccus mucosus</name>
    <dbReference type="NCBI Taxonomy" id="1184151"/>
    <lineage>
        <taxon>Bacteria</taxon>
        <taxon>Pseudomonadati</taxon>
        <taxon>Verrucomicrobiota</taxon>
        <taxon>Opitutia</taxon>
        <taxon>Opitutales</taxon>
        <taxon>Opitutaceae</taxon>
        <taxon>Termitidicoccus</taxon>
    </lineage>
</organism>
<evidence type="ECO:0000313" key="7">
    <source>
        <dbReference type="Proteomes" id="UP000078486"/>
    </source>
</evidence>
<sequence>MKTPLLSGLVLFTFLASCACLADGPAPASVRLADVRLRDCCVYADARTQTYHLVSSTGRRGPGGRPAVVHYTSKDLVNWTGPRVVFEIPEGFWAQKGIWAPELHEYRGKYYLFLTFDTDTPLCEQWRDWLPRVKRGSQVLVADSPEGPFRAFGETPDRSTLPPDMMTLDGTLWVEDGAPHMVFCHEWVQIKDGTVEYVRLSDDLSTTVGEPRRLFNGSDAAWSKKSAEYGCHVTDGPWLHRTASGKLLMLWSTGGAEGYTTGYAVSDSGKLAGPWRQEPRPIFADDGGHAMMFRRFGDGKLMLILHTPNKTRYERAVIFEIEEEGDSLRVGKRIGA</sequence>
<evidence type="ECO:0000313" key="6">
    <source>
        <dbReference type="EMBL" id="OAM90695.1"/>
    </source>
</evidence>
<dbReference type="STRING" id="1184151.AW736_06770"/>
<reference evidence="6 7" key="1">
    <citation type="submission" date="2016-01" db="EMBL/GenBank/DDBJ databases">
        <title>High potential of lignocellulose degradation of a new Verrucomicrobia species.</title>
        <authorList>
            <person name="Wang Y."/>
            <person name="Shi Y."/>
            <person name="Qiu Z."/>
            <person name="Liu S."/>
            <person name="Yang H."/>
        </authorList>
    </citation>
    <scope>NUCLEOTIDE SEQUENCE [LARGE SCALE GENOMIC DNA]</scope>
    <source>
        <strain evidence="6 7">TSB47</strain>
    </source>
</reference>
<dbReference type="Gene3D" id="2.115.10.20">
    <property type="entry name" value="Glycosyl hydrolase domain, family 43"/>
    <property type="match status" value="1"/>
</dbReference>
<evidence type="ECO:0008006" key="8">
    <source>
        <dbReference type="Google" id="ProtNLM"/>
    </source>
</evidence>
<dbReference type="OrthoDB" id="9763933at2"/>
<keyword evidence="3 4" id="KW-0326">Glycosidase</keyword>
<evidence type="ECO:0000256" key="3">
    <source>
        <dbReference type="ARBA" id="ARBA00023295"/>
    </source>
</evidence>
<accession>A0A178INB9</accession>
<dbReference type="PANTHER" id="PTHR42812:SF14">
    <property type="entry name" value="SECRETED PROTEIN"/>
    <property type="match status" value="1"/>
</dbReference>
<name>A0A178INB9_9BACT</name>
<feature type="signal peptide" evidence="5">
    <location>
        <begin position="1"/>
        <end position="22"/>
    </location>
</feature>
<dbReference type="PANTHER" id="PTHR42812">
    <property type="entry name" value="BETA-XYLOSIDASE"/>
    <property type="match status" value="1"/>
</dbReference>
<keyword evidence="7" id="KW-1185">Reference proteome</keyword>
<evidence type="ECO:0000256" key="2">
    <source>
        <dbReference type="ARBA" id="ARBA00022801"/>
    </source>
</evidence>
<dbReference type="InterPro" id="IPR023296">
    <property type="entry name" value="Glyco_hydro_beta-prop_sf"/>
</dbReference>
<dbReference type="Proteomes" id="UP000078486">
    <property type="component" value="Unassembled WGS sequence"/>
</dbReference>
<feature type="chain" id="PRO_5008089219" description="Glycoside hydrolase" evidence="5">
    <location>
        <begin position="23"/>
        <end position="336"/>
    </location>
</feature>
<proteinExistence type="inferred from homology"/>
<evidence type="ECO:0000256" key="1">
    <source>
        <dbReference type="ARBA" id="ARBA00009865"/>
    </source>
</evidence>
<evidence type="ECO:0000256" key="5">
    <source>
        <dbReference type="SAM" id="SignalP"/>
    </source>
</evidence>
<keyword evidence="5" id="KW-0732">Signal</keyword>
<dbReference type="CDD" id="cd08981">
    <property type="entry name" value="GH43_Bt1873-like"/>
    <property type="match status" value="1"/>
</dbReference>
<dbReference type="SUPFAM" id="SSF75005">
    <property type="entry name" value="Arabinanase/levansucrase/invertase"/>
    <property type="match status" value="1"/>
</dbReference>
<dbReference type="InterPro" id="IPR006710">
    <property type="entry name" value="Glyco_hydro_43"/>
</dbReference>
<comment type="caution">
    <text evidence="6">The sequence shown here is derived from an EMBL/GenBank/DDBJ whole genome shotgun (WGS) entry which is preliminary data.</text>
</comment>
<dbReference type="PROSITE" id="PS51257">
    <property type="entry name" value="PROKAR_LIPOPROTEIN"/>
    <property type="match status" value="1"/>
</dbReference>
<dbReference type="Pfam" id="PF04616">
    <property type="entry name" value="Glyco_hydro_43"/>
    <property type="match status" value="1"/>
</dbReference>